<dbReference type="InterPro" id="IPR036554">
    <property type="entry name" value="GHMP_kinase_C_sf"/>
</dbReference>
<evidence type="ECO:0000313" key="12">
    <source>
        <dbReference type="EMBL" id="RAJ06995.1"/>
    </source>
</evidence>
<evidence type="ECO:0000259" key="10">
    <source>
        <dbReference type="Pfam" id="PF00288"/>
    </source>
</evidence>
<feature type="active site" evidence="9">
    <location>
        <position position="133"/>
    </location>
</feature>
<feature type="domain" description="GHMP kinase N-terminal" evidence="10">
    <location>
        <begin position="63"/>
        <end position="138"/>
    </location>
</feature>
<dbReference type="EC" id="2.7.1.148" evidence="2 9"/>
<evidence type="ECO:0000259" key="11">
    <source>
        <dbReference type="Pfam" id="PF08544"/>
    </source>
</evidence>
<proteinExistence type="inferred from homology"/>
<dbReference type="GO" id="GO:0016114">
    <property type="term" value="P:terpenoid biosynthetic process"/>
    <property type="evidence" value="ECO:0007669"/>
    <property type="project" value="UniProtKB-UniRule"/>
</dbReference>
<dbReference type="NCBIfam" id="TIGR00154">
    <property type="entry name" value="ispE"/>
    <property type="match status" value="1"/>
</dbReference>
<dbReference type="GO" id="GO:0019288">
    <property type="term" value="P:isopentenyl diphosphate biosynthetic process, methylerythritol 4-phosphate pathway"/>
    <property type="evidence" value="ECO:0007669"/>
    <property type="project" value="UniProtKB-UniRule"/>
</dbReference>
<keyword evidence="7 9" id="KW-0067">ATP-binding</keyword>
<dbReference type="UniPathway" id="UPA00056">
    <property type="reaction ID" value="UER00094"/>
</dbReference>
<dbReference type="GO" id="GO:0050515">
    <property type="term" value="F:4-(cytidine 5'-diphospho)-2-C-methyl-D-erythritol kinase activity"/>
    <property type="evidence" value="ECO:0007669"/>
    <property type="project" value="UniProtKB-UniRule"/>
</dbReference>
<dbReference type="InterPro" id="IPR006204">
    <property type="entry name" value="GHMP_kinase_N_dom"/>
</dbReference>
<evidence type="ECO:0000256" key="6">
    <source>
        <dbReference type="ARBA" id="ARBA00022777"/>
    </source>
</evidence>
<organism evidence="12 13">
    <name type="scientific">Chitinophaga skermanii</name>
    <dbReference type="NCBI Taxonomy" id="331697"/>
    <lineage>
        <taxon>Bacteria</taxon>
        <taxon>Pseudomonadati</taxon>
        <taxon>Bacteroidota</taxon>
        <taxon>Chitinophagia</taxon>
        <taxon>Chitinophagales</taxon>
        <taxon>Chitinophagaceae</taxon>
        <taxon>Chitinophaga</taxon>
    </lineage>
</organism>
<dbReference type="PANTHER" id="PTHR43527">
    <property type="entry name" value="4-DIPHOSPHOCYTIDYL-2-C-METHYL-D-ERYTHRITOL KINASE, CHLOROPLASTIC"/>
    <property type="match status" value="1"/>
</dbReference>
<evidence type="ECO:0000256" key="3">
    <source>
        <dbReference type="ARBA" id="ARBA00017473"/>
    </source>
</evidence>
<feature type="binding site" evidence="9">
    <location>
        <begin position="91"/>
        <end position="101"/>
    </location>
    <ligand>
        <name>ATP</name>
        <dbReference type="ChEBI" id="CHEBI:30616"/>
    </ligand>
</feature>
<dbReference type="HAMAP" id="MF_00061">
    <property type="entry name" value="IspE"/>
    <property type="match status" value="1"/>
</dbReference>
<name>A0A327QT18_9BACT</name>
<dbReference type="Pfam" id="PF08544">
    <property type="entry name" value="GHMP_kinases_C"/>
    <property type="match status" value="1"/>
</dbReference>
<evidence type="ECO:0000313" key="13">
    <source>
        <dbReference type="Proteomes" id="UP000249547"/>
    </source>
</evidence>
<evidence type="ECO:0000256" key="9">
    <source>
        <dbReference type="HAMAP-Rule" id="MF_00061"/>
    </source>
</evidence>
<protein>
    <recommendedName>
        <fullName evidence="3 9">4-diphosphocytidyl-2-C-methyl-D-erythritol kinase</fullName>
        <shortName evidence="9">CMK</shortName>
        <ecNumber evidence="2 9">2.7.1.148</ecNumber>
    </recommendedName>
    <alternativeName>
        <fullName evidence="8 9">4-(cytidine-5'-diphospho)-2-C-methyl-D-erythritol kinase</fullName>
    </alternativeName>
</protein>
<comment type="similarity">
    <text evidence="1 9">Belongs to the GHMP kinase family. IspE subfamily.</text>
</comment>
<dbReference type="Pfam" id="PF00288">
    <property type="entry name" value="GHMP_kinases_N"/>
    <property type="match status" value="1"/>
</dbReference>
<evidence type="ECO:0000256" key="1">
    <source>
        <dbReference type="ARBA" id="ARBA00009684"/>
    </source>
</evidence>
<keyword evidence="13" id="KW-1185">Reference proteome</keyword>
<dbReference type="OrthoDB" id="9809438at2"/>
<dbReference type="EMBL" id="QLLL01000003">
    <property type="protein sequence ID" value="RAJ06995.1"/>
    <property type="molecule type" value="Genomic_DNA"/>
</dbReference>
<dbReference type="InterPro" id="IPR004424">
    <property type="entry name" value="IspE"/>
</dbReference>
<comment type="catalytic activity">
    <reaction evidence="9">
        <text>4-CDP-2-C-methyl-D-erythritol + ATP = 4-CDP-2-C-methyl-D-erythritol 2-phosphate + ADP + H(+)</text>
        <dbReference type="Rhea" id="RHEA:18437"/>
        <dbReference type="ChEBI" id="CHEBI:15378"/>
        <dbReference type="ChEBI" id="CHEBI:30616"/>
        <dbReference type="ChEBI" id="CHEBI:57823"/>
        <dbReference type="ChEBI" id="CHEBI:57919"/>
        <dbReference type="ChEBI" id="CHEBI:456216"/>
        <dbReference type="EC" id="2.7.1.148"/>
    </reaction>
</comment>
<sequence>MVVFPNCKINLGLHILGKRPDGFHDLETVFYPVPLLDVLEIITAKEMKFTMSGIAIPGADGDNLCLQAYRLLKADYPSLPPVHMHLHKNIPTGAGLGGGSSDAAFTLMLLNDKYKLGISKEQLLVYAAQLGSDCAFFIENKPSIAYGRGEILEPIEVDLSEYDMWIVHPGVHVNTGWAFKQLHIKAPENSLKAINWSNVQEYRNVVSNDFEEVVFKEHPLIGKIKEEMYANGAVYASMSGSGSAVLGLFPKGMQINIAGIWSETGYRVFKIK</sequence>
<dbReference type="Gene3D" id="3.30.230.10">
    <property type="match status" value="1"/>
</dbReference>
<dbReference type="InterPro" id="IPR013750">
    <property type="entry name" value="GHMP_kinase_C_dom"/>
</dbReference>
<keyword evidence="4 9" id="KW-0808">Transferase</keyword>
<gene>
    <name evidence="9" type="primary">ispE</name>
    <name evidence="12" type="ORF">LX64_02123</name>
</gene>
<dbReference type="SUPFAM" id="SSF54211">
    <property type="entry name" value="Ribosomal protein S5 domain 2-like"/>
    <property type="match status" value="1"/>
</dbReference>
<dbReference type="PIRSF" id="PIRSF010376">
    <property type="entry name" value="IspE"/>
    <property type="match status" value="1"/>
</dbReference>
<keyword evidence="5 9" id="KW-0547">Nucleotide-binding</keyword>
<keyword evidence="6 9" id="KW-0418">Kinase</keyword>
<keyword evidence="9" id="KW-0414">Isoprene biosynthesis</keyword>
<dbReference type="InterPro" id="IPR020568">
    <property type="entry name" value="Ribosomal_Su5_D2-typ_SF"/>
</dbReference>
<evidence type="ECO:0000256" key="4">
    <source>
        <dbReference type="ARBA" id="ARBA00022679"/>
    </source>
</evidence>
<dbReference type="SUPFAM" id="SSF55060">
    <property type="entry name" value="GHMP Kinase, C-terminal domain"/>
    <property type="match status" value="1"/>
</dbReference>
<dbReference type="RefSeq" id="WP_111597567.1">
    <property type="nucleotide sequence ID" value="NZ_QLLL01000003.1"/>
</dbReference>
<feature type="active site" evidence="9">
    <location>
        <position position="8"/>
    </location>
</feature>
<dbReference type="Proteomes" id="UP000249547">
    <property type="component" value="Unassembled WGS sequence"/>
</dbReference>
<dbReference type="PANTHER" id="PTHR43527:SF2">
    <property type="entry name" value="4-DIPHOSPHOCYTIDYL-2-C-METHYL-D-ERYTHRITOL KINASE, CHLOROPLASTIC"/>
    <property type="match status" value="1"/>
</dbReference>
<dbReference type="GO" id="GO:0005524">
    <property type="term" value="F:ATP binding"/>
    <property type="evidence" value="ECO:0007669"/>
    <property type="project" value="UniProtKB-UniRule"/>
</dbReference>
<accession>A0A327QT18</accession>
<reference evidence="12 13" key="1">
    <citation type="submission" date="2018-06" db="EMBL/GenBank/DDBJ databases">
        <title>Genomic Encyclopedia of Archaeal and Bacterial Type Strains, Phase II (KMG-II): from individual species to whole genera.</title>
        <authorList>
            <person name="Goeker M."/>
        </authorList>
    </citation>
    <scope>NUCLEOTIDE SEQUENCE [LARGE SCALE GENOMIC DNA]</scope>
    <source>
        <strain evidence="12 13">DSM 23857</strain>
    </source>
</reference>
<comment type="pathway">
    <text evidence="9">Isoprenoid biosynthesis; isopentenyl diphosphate biosynthesis via DXP pathway; isopentenyl diphosphate from 1-deoxy-D-xylulose 5-phosphate: step 3/6.</text>
</comment>
<evidence type="ECO:0000256" key="8">
    <source>
        <dbReference type="ARBA" id="ARBA00032554"/>
    </source>
</evidence>
<feature type="domain" description="GHMP kinase C-terminal" evidence="11">
    <location>
        <begin position="205"/>
        <end position="265"/>
    </location>
</feature>
<evidence type="ECO:0000256" key="2">
    <source>
        <dbReference type="ARBA" id="ARBA00012052"/>
    </source>
</evidence>
<comment type="caution">
    <text evidence="12">The sequence shown here is derived from an EMBL/GenBank/DDBJ whole genome shotgun (WGS) entry which is preliminary data.</text>
</comment>
<evidence type="ECO:0000256" key="7">
    <source>
        <dbReference type="ARBA" id="ARBA00022840"/>
    </source>
</evidence>
<dbReference type="Gene3D" id="3.30.70.890">
    <property type="entry name" value="GHMP kinase, C-terminal domain"/>
    <property type="match status" value="1"/>
</dbReference>
<dbReference type="AlphaFoldDB" id="A0A327QT18"/>
<comment type="function">
    <text evidence="9">Catalyzes the phosphorylation of the position 2 hydroxy group of 4-diphosphocytidyl-2C-methyl-D-erythritol.</text>
</comment>
<dbReference type="InterPro" id="IPR014721">
    <property type="entry name" value="Ribsml_uS5_D2-typ_fold_subgr"/>
</dbReference>
<evidence type="ECO:0000256" key="5">
    <source>
        <dbReference type="ARBA" id="ARBA00022741"/>
    </source>
</evidence>